<accession>A0A941CQ19</accession>
<gene>
    <name evidence="2" type="ORF">KCG48_04975</name>
</gene>
<keyword evidence="1" id="KW-0175">Coiled coil</keyword>
<dbReference type="AlphaFoldDB" id="A0A941CQ19"/>
<evidence type="ECO:0000313" key="2">
    <source>
        <dbReference type="EMBL" id="MBR0575693.1"/>
    </source>
</evidence>
<protein>
    <recommendedName>
        <fullName evidence="4">DUF1492 domain-containing protein</fullName>
    </recommendedName>
</protein>
<organism evidence="2 3">
    <name type="scientific">Proteiniclasticum sediminis</name>
    <dbReference type="NCBI Taxonomy" id="2804028"/>
    <lineage>
        <taxon>Bacteria</taxon>
        <taxon>Bacillati</taxon>
        <taxon>Bacillota</taxon>
        <taxon>Clostridia</taxon>
        <taxon>Eubacteriales</taxon>
        <taxon>Clostridiaceae</taxon>
        <taxon>Proteiniclasticum</taxon>
    </lineage>
</organism>
<dbReference type="EMBL" id="JAGSCS010000004">
    <property type="protein sequence ID" value="MBR0575693.1"/>
    <property type="molecule type" value="Genomic_DNA"/>
</dbReference>
<dbReference type="Proteomes" id="UP000675379">
    <property type="component" value="Unassembled WGS sequence"/>
</dbReference>
<evidence type="ECO:0000256" key="1">
    <source>
        <dbReference type="SAM" id="Coils"/>
    </source>
</evidence>
<evidence type="ECO:0008006" key="4">
    <source>
        <dbReference type="Google" id="ProtNLM"/>
    </source>
</evidence>
<dbReference type="RefSeq" id="WP_211800241.1">
    <property type="nucleotide sequence ID" value="NZ_JAGSCS010000004.1"/>
</dbReference>
<comment type="caution">
    <text evidence="2">The sequence shown here is derived from an EMBL/GenBank/DDBJ whole genome shotgun (WGS) entry which is preliminary data.</text>
</comment>
<evidence type="ECO:0000313" key="3">
    <source>
        <dbReference type="Proteomes" id="UP000675379"/>
    </source>
</evidence>
<name>A0A941CQ19_9CLOT</name>
<proteinExistence type="predicted"/>
<feature type="coiled-coil region" evidence="1">
    <location>
        <begin position="3"/>
        <end position="30"/>
    </location>
</feature>
<sequence>MTAKEELRQIREIDMEVKALEDSLLELETKLTRITPILSDMPKGGGDNDKIATGISKLVEMKKEYWQRISQLRDHQKKCELVIFGLSCSIYRIILYQRYFKYLSFNDISEMTNYSYRHICRLHGEALREYETIKRWQDMSYSEVR</sequence>
<keyword evidence="3" id="KW-1185">Reference proteome</keyword>
<reference evidence="2" key="1">
    <citation type="submission" date="2021-04" db="EMBL/GenBank/DDBJ databases">
        <title>Proteiniclasticum sedimins sp. nov., an obligate anaerobic bacterium isolated from anaerobic sludge.</title>
        <authorList>
            <person name="Liu J."/>
        </authorList>
    </citation>
    <scope>NUCLEOTIDE SEQUENCE</scope>
    <source>
        <strain evidence="2">BAD-10</strain>
    </source>
</reference>